<evidence type="ECO:0000313" key="1">
    <source>
        <dbReference type="EMBL" id="KAF3764239.1"/>
    </source>
</evidence>
<dbReference type="AlphaFoldDB" id="A0A9P5CMC9"/>
<organism evidence="1 2">
    <name type="scientific">Cryphonectria parasitica (strain ATCC 38755 / EP155)</name>
    <dbReference type="NCBI Taxonomy" id="660469"/>
    <lineage>
        <taxon>Eukaryota</taxon>
        <taxon>Fungi</taxon>
        <taxon>Dikarya</taxon>
        <taxon>Ascomycota</taxon>
        <taxon>Pezizomycotina</taxon>
        <taxon>Sordariomycetes</taxon>
        <taxon>Sordariomycetidae</taxon>
        <taxon>Diaporthales</taxon>
        <taxon>Cryphonectriaceae</taxon>
        <taxon>Cryphonectria-Endothia species complex</taxon>
        <taxon>Cryphonectria</taxon>
    </lineage>
</organism>
<comment type="caution">
    <text evidence="1">The sequence shown here is derived from an EMBL/GenBank/DDBJ whole genome shotgun (WGS) entry which is preliminary data.</text>
</comment>
<reference evidence="1" key="1">
    <citation type="journal article" date="2020" name="Phytopathology">
        <title>Genome sequence of the chestnut blight fungus Cryphonectria parasitica EP155: A fundamental resource for an archetypical invasive plant pathogen.</title>
        <authorList>
            <person name="Crouch J.A."/>
            <person name="Dawe A."/>
            <person name="Aerts A."/>
            <person name="Barry K."/>
            <person name="Churchill A.C.L."/>
            <person name="Grimwood J."/>
            <person name="Hillman B."/>
            <person name="Milgroom M.G."/>
            <person name="Pangilinan J."/>
            <person name="Smith M."/>
            <person name="Salamov A."/>
            <person name="Schmutz J."/>
            <person name="Yadav J."/>
            <person name="Grigoriev I.V."/>
            <person name="Nuss D."/>
        </authorList>
    </citation>
    <scope>NUCLEOTIDE SEQUENCE</scope>
    <source>
        <strain evidence="1">EP155</strain>
    </source>
</reference>
<dbReference type="EMBL" id="MU032348">
    <property type="protein sequence ID" value="KAF3764239.1"/>
    <property type="molecule type" value="Genomic_DNA"/>
</dbReference>
<dbReference type="Proteomes" id="UP000803844">
    <property type="component" value="Unassembled WGS sequence"/>
</dbReference>
<sequence length="764" mass="87127">MSLRTTVVGFNPRRRDQQAQMWMGLFEAKHPLTEEQSEFLLKLKSAHASNPGSAPTSEELREGYLTPPVGHDHAKYKKICQAFTDQTVSHRLRLRDSKGNSTFNDSCGKEDVKMATISYPDQQYIIMAAPMQPGPRFPVRPLINSRLKMKGKGRMARRLNYRAKPTLMDMLGLNKLVAEQIFEYLPYTSRAALFQTCTEAAWIVGDYQVMYDFTQGNLFNSEYNDQELEQLQSKGEIGADAESRGALHLMVTRTHRDWHVNKNIAFRPKADYWRMGTSLCRLFRSFSLHTHNTYFLTLANLEHVDDRVAAGLVKLLPKLKKLEIVNCEMFRLHHVARFLDLIADLQKERGTYIHIDIAPLFERGCMWMNDNSQTWNVKGPETSRKGTFGVTWTDSGVKIPTAIVGLLFYRLLPAIYGAGQDHMIIDTASLLRQYLEALPLPAFCIPYTMAAYDLKLAMDAEIAVEGAPIIAEAARQMEAVQLQAEMAGFIQDDDDDEEEDDEPIMLPEFKREDWSQELLTRVTHNEIIISFTLAKAMYGEDLWLETFDRGYRSTSFQCSINNYGIWAEVHECAQCKKPTQRMFFSAGFICEACRLGLWVDLETDHMKYHKRKAVDALGFTWTEAHGYSGVAESNLPKEKDFVAIDAEGRTAPLIHTKLDFVKRVVDLPKGPMHEFCDVVDKMSHTETKLGPIGHVGYVQADHPDSGYQSVASTVRDSLRYMHYRESLTCEKLRDNNAYFTGWNLDKANKAMGATKTADGRLIFW</sequence>
<dbReference type="GeneID" id="63837669"/>
<dbReference type="OrthoDB" id="5428138at2759"/>
<accession>A0A9P5CMC9</accession>
<proteinExistence type="predicted"/>
<evidence type="ECO:0000313" key="2">
    <source>
        <dbReference type="Proteomes" id="UP000803844"/>
    </source>
</evidence>
<keyword evidence="2" id="KW-1185">Reference proteome</keyword>
<name>A0A9P5CMC9_CRYP1</name>
<protein>
    <submittedName>
        <fullName evidence="1">Uncharacterized protein</fullName>
    </submittedName>
</protein>
<dbReference type="RefSeq" id="XP_040775200.1">
    <property type="nucleotide sequence ID" value="XM_040920540.1"/>
</dbReference>
<gene>
    <name evidence="1" type="ORF">M406DRAFT_330587</name>
</gene>